<evidence type="ECO:0000313" key="3">
    <source>
        <dbReference type="Proteomes" id="UP000616885"/>
    </source>
</evidence>
<reference evidence="2" key="1">
    <citation type="submission" date="2020-10" db="EMBL/GenBank/DDBJ databases">
        <title>High-Quality Genome Resource of Clonostachys rosea strain S41 by Oxford Nanopore Long-Read Sequencing.</title>
        <authorList>
            <person name="Wang H."/>
        </authorList>
    </citation>
    <scope>NUCLEOTIDE SEQUENCE</scope>
    <source>
        <strain evidence="2">S41</strain>
    </source>
</reference>
<accession>A0A8H7N7T9</accession>
<sequence>MRARNVAFPACLILTRNNAGHSALLAQPIPTATFVALEAPDRQHLIGPFATDQAVGSQPPIATTPPTST</sequence>
<dbReference type="AlphaFoldDB" id="A0A8H7N7T9"/>
<gene>
    <name evidence="2" type="ORF">IM811_014900</name>
</gene>
<name>A0A8H7N7T9_BIOOC</name>
<evidence type="ECO:0000313" key="2">
    <source>
        <dbReference type="EMBL" id="KAF9750680.1"/>
    </source>
</evidence>
<organism evidence="2 3">
    <name type="scientific">Bionectria ochroleuca</name>
    <name type="common">Gliocladium roseum</name>
    <dbReference type="NCBI Taxonomy" id="29856"/>
    <lineage>
        <taxon>Eukaryota</taxon>
        <taxon>Fungi</taxon>
        <taxon>Dikarya</taxon>
        <taxon>Ascomycota</taxon>
        <taxon>Pezizomycotina</taxon>
        <taxon>Sordariomycetes</taxon>
        <taxon>Hypocreomycetidae</taxon>
        <taxon>Hypocreales</taxon>
        <taxon>Bionectriaceae</taxon>
        <taxon>Clonostachys</taxon>
    </lineage>
</organism>
<comment type="caution">
    <text evidence="2">The sequence shown here is derived from an EMBL/GenBank/DDBJ whole genome shotgun (WGS) entry which is preliminary data.</text>
</comment>
<feature type="region of interest" description="Disordered" evidence="1">
    <location>
        <begin position="49"/>
        <end position="69"/>
    </location>
</feature>
<protein>
    <submittedName>
        <fullName evidence="2">Uncharacterized protein</fullName>
    </submittedName>
</protein>
<evidence type="ECO:0000256" key="1">
    <source>
        <dbReference type="SAM" id="MobiDB-lite"/>
    </source>
</evidence>
<feature type="compositionally biased region" description="Polar residues" evidence="1">
    <location>
        <begin position="54"/>
        <end position="69"/>
    </location>
</feature>
<dbReference type="EMBL" id="JADCTT010000006">
    <property type="protein sequence ID" value="KAF9750680.1"/>
    <property type="molecule type" value="Genomic_DNA"/>
</dbReference>
<proteinExistence type="predicted"/>
<dbReference type="Proteomes" id="UP000616885">
    <property type="component" value="Unassembled WGS sequence"/>
</dbReference>